<dbReference type="Proteomes" id="UP001338125">
    <property type="component" value="Unassembled WGS sequence"/>
</dbReference>
<accession>A0ABR0SJ23</accession>
<evidence type="ECO:0000313" key="4">
    <source>
        <dbReference type="EMBL" id="KAK5991701.1"/>
    </source>
</evidence>
<dbReference type="InterPro" id="IPR002225">
    <property type="entry name" value="3Beta_OHSteriod_DH/Estase"/>
</dbReference>
<sequence>MTETVLVTGGSGFVASHLILKLLSAGYTVRATIRSLSKEKQVRNTLQNAGAEGLYRLSFYTADLTKDAGWEEAIRGCAYVHHVASPFPGQAPKSEDELIIPAQEGTLRVLRAARDASVKRVVFTSSFAAIGYGDPSKQTPYTEENWSIVEGLPAYQKSKTLAERAACDFIEKEGGHLELTVLNPVGIFGPVLSDDISSSIDLVKKLVDGSVAKCPRIYFNAVDVRDLADLHICAMLDPAANGQRFIASSDGQALTFLTLAQFISEGRPDKAKKVPKGELSNWLVRLAAVFSPAARQMVPVLGVMRQVDNSKAKTTLGWKPRSPRDTILDTMDSLFQYGILS</sequence>
<feature type="domain" description="3-beta hydroxysteroid dehydrogenase/isomerase" evidence="3">
    <location>
        <begin position="6"/>
        <end position="235"/>
    </location>
</feature>
<dbReference type="EMBL" id="JAVFKD010000013">
    <property type="protein sequence ID" value="KAK5991701.1"/>
    <property type="molecule type" value="Genomic_DNA"/>
</dbReference>
<evidence type="ECO:0000313" key="5">
    <source>
        <dbReference type="Proteomes" id="UP001338125"/>
    </source>
</evidence>
<organism evidence="4 5">
    <name type="scientific">Cladobotryum mycophilum</name>
    <dbReference type="NCBI Taxonomy" id="491253"/>
    <lineage>
        <taxon>Eukaryota</taxon>
        <taxon>Fungi</taxon>
        <taxon>Dikarya</taxon>
        <taxon>Ascomycota</taxon>
        <taxon>Pezizomycotina</taxon>
        <taxon>Sordariomycetes</taxon>
        <taxon>Hypocreomycetidae</taxon>
        <taxon>Hypocreales</taxon>
        <taxon>Hypocreaceae</taxon>
        <taxon>Cladobotryum</taxon>
    </lineage>
</organism>
<gene>
    <name evidence="4" type="ORF">PT974_07734</name>
</gene>
<dbReference type="InterPro" id="IPR036291">
    <property type="entry name" value="NAD(P)-bd_dom_sf"/>
</dbReference>
<dbReference type="CDD" id="cd05227">
    <property type="entry name" value="AR_SDR_e"/>
    <property type="match status" value="1"/>
</dbReference>
<dbReference type="SUPFAM" id="SSF51735">
    <property type="entry name" value="NAD(P)-binding Rossmann-fold domains"/>
    <property type="match status" value="1"/>
</dbReference>
<dbReference type="InterPro" id="IPR050425">
    <property type="entry name" value="NAD(P)_dehydrat-like"/>
</dbReference>
<comment type="similarity">
    <text evidence="2">Belongs to the NAD(P)-dependent epimerase/dehydratase family. Dihydroflavonol-4-reductase subfamily.</text>
</comment>
<dbReference type="PANTHER" id="PTHR10366:SF564">
    <property type="entry name" value="STEROL-4-ALPHA-CARBOXYLATE 3-DEHYDROGENASE, DECARBOXYLATING"/>
    <property type="match status" value="1"/>
</dbReference>
<evidence type="ECO:0000256" key="1">
    <source>
        <dbReference type="ARBA" id="ARBA00023002"/>
    </source>
</evidence>
<protein>
    <submittedName>
        <fullName evidence="4">Phenylacetaldehyde reductase</fullName>
    </submittedName>
</protein>
<keyword evidence="5" id="KW-1185">Reference proteome</keyword>
<evidence type="ECO:0000256" key="2">
    <source>
        <dbReference type="ARBA" id="ARBA00023445"/>
    </source>
</evidence>
<dbReference type="PANTHER" id="PTHR10366">
    <property type="entry name" value="NAD DEPENDENT EPIMERASE/DEHYDRATASE"/>
    <property type="match status" value="1"/>
</dbReference>
<keyword evidence="1" id="KW-0560">Oxidoreductase</keyword>
<reference evidence="4 5" key="1">
    <citation type="submission" date="2024-01" db="EMBL/GenBank/DDBJ databases">
        <title>Complete genome of Cladobotryum mycophilum ATHUM6906.</title>
        <authorList>
            <person name="Christinaki A.C."/>
            <person name="Myridakis A.I."/>
            <person name="Kouvelis V.N."/>
        </authorList>
    </citation>
    <scope>NUCLEOTIDE SEQUENCE [LARGE SCALE GENOMIC DNA]</scope>
    <source>
        <strain evidence="4 5">ATHUM6906</strain>
    </source>
</reference>
<dbReference type="Pfam" id="PF01073">
    <property type="entry name" value="3Beta_HSD"/>
    <property type="match status" value="1"/>
</dbReference>
<dbReference type="Gene3D" id="3.40.50.720">
    <property type="entry name" value="NAD(P)-binding Rossmann-like Domain"/>
    <property type="match status" value="1"/>
</dbReference>
<name>A0ABR0SJ23_9HYPO</name>
<proteinExistence type="inferred from homology"/>
<comment type="caution">
    <text evidence="4">The sequence shown here is derived from an EMBL/GenBank/DDBJ whole genome shotgun (WGS) entry which is preliminary data.</text>
</comment>
<evidence type="ECO:0000259" key="3">
    <source>
        <dbReference type="Pfam" id="PF01073"/>
    </source>
</evidence>